<feature type="repeat" description="ANK" evidence="1">
    <location>
        <begin position="1357"/>
        <end position="1378"/>
    </location>
</feature>
<evidence type="ECO:0000313" key="4">
    <source>
        <dbReference type="EMBL" id="WAR23274.1"/>
    </source>
</evidence>
<feature type="compositionally biased region" description="Basic and acidic residues" evidence="2">
    <location>
        <begin position="1296"/>
        <end position="1305"/>
    </location>
</feature>
<dbReference type="InterPro" id="IPR036420">
    <property type="entry name" value="BRCT_dom_sf"/>
</dbReference>
<keyword evidence="5" id="KW-1185">Reference proteome</keyword>
<feature type="compositionally biased region" description="Polar residues" evidence="2">
    <location>
        <begin position="605"/>
        <end position="619"/>
    </location>
</feature>
<dbReference type="InterPro" id="IPR042479">
    <property type="entry name" value="Slf1"/>
</dbReference>
<dbReference type="Gene3D" id="3.40.50.10190">
    <property type="entry name" value="BRCT domain"/>
    <property type="match status" value="2"/>
</dbReference>
<dbReference type="CDD" id="cd17738">
    <property type="entry name" value="BRCT_TopBP1_rpt7"/>
    <property type="match status" value="1"/>
</dbReference>
<feature type="compositionally biased region" description="Low complexity" evidence="2">
    <location>
        <begin position="573"/>
        <end position="604"/>
    </location>
</feature>
<evidence type="ECO:0000313" key="5">
    <source>
        <dbReference type="Proteomes" id="UP001164746"/>
    </source>
</evidence>
<reference evidence="4" key="1">
    <citation type="submission" date="2022-11" db="EMBL/GenBank/DDBJ databases">
        <title>Centuries of genome instability and evolution in soft-shell clam transmissible cancer (bioRxiv).</title>
        <authorList>
            <person name="Hart S.F.M."/>
            <person name="Yonemitsu M.A."/>
            <person name="Giersch R.M."/>
            <person name="Beal B.F."/>
            <person name="Arriagada G."/>
            <person name="Davis B.W."/>
            <person name="Ostrander E.A."/>
            <person name="Goff S.P."/>
            <person name="Metzger M.J."/>
        </authorList>
    </citation>
    <scope>NUCLEOTIDE SEQUENCE</scope>
    <source>
        <strain evidence="4">MELC-2E11</strain>
        <tissue evidence="4">Siphon/mantle</tissue>
    </source>
</reference>
<feature type="compositionally biased region" description="Polar residues" evidence="2">
    <location>
        <begin position="875"/>
        <end position="886"/>
    </location>
</feature>
<feature type="compositionally biased region" description="Basic and acidic residues" evidence="2">
    <location>
        <begin position="711"/>
        <end position="734"/>
    </location>
</feature>
<sequence>MSVPDDFLWVAGSGRKRVLGTHLYYTQFLLRSKLGRFFCDWFKLIVSSAIQHQRLPVGDGEEGDAEFLTVLVDITLHIHTHRARTLIQNCKLGLVNQHTAILCFSPPLRTSIQSCTDSQPFSRSRMYASCTLRRISSRSASFVPRRAWSSGLSGYQSGFGRGFIKSDRYQHGGCNGNRISYFVTSSSALKRHLYHADMSRRRSSIAQPDKKVFLLSGFDAEERKTLSKTINQLGGSVLDCQEFRTTSSHIILGKLSRSEKYLGACATGKWALHPSYVRDSLAAGVFLDEEQYEWCADRVINGPGVDEELAYASRRWRFLLGAEIGAFSGWRVAVVTGPKRAKVIKRLLHSGGAELYNITFPLRNPEKMANYIGYCIVSENSVAAVSKLFEHGVLCLRPEYVGDFLIKDPQPDIMDYLVQLGPTTPNDSQQTNDNSFLAESQTSITETSSSSTQHTPNGPRATSGISDSPQGLSTLTHHTGPSSTNTSRTVNQSRLGSPSSLLDSPHNITPWSQSDQLTHQHGQEASDGLDIYPGAIFQAASFLTKQTTQNLTDCSCSTQTRLHSESTRTWTVTSSTAIDSSTSSPAAPTEISTPPSPVSSMPSSQLKGSDWSSPTSCKSSYKLDKSVSVNLKKLIMQSPLKNQLSAISCSSAVEQVNENNLTNKMLENNVVTGSRKSMRQELTDKSPAWKSLIPKRRPSKETCTGEPPHGINEESSKELVKKDVQNDLATKESSENVQTPNKPTRTESKPYRLLQESAAKMSRITSFFKPVINQNNPLTNITKDSGHTTGNKALTDFVQEKKPIIEKCDAAKLRLILASASQRLKRTVALRNIEKKIDITCTQENLSCRSNCESSEVAETDDSSNESNKENSSEILKSTTTNGSKTIKQDENNVEMDTQEVPVEVNIRNDRPYENNLMSKQDNGNDRVETRASRKRKFSRGLTPEKSMTEIEDDFEPGRKRMLSSDWRPTSFIGHLCSAQKTDSVPLRGTTSDIIHIMIEDQFYETGLQELFNSITTLRHPRADTLALVISTLLKDISSDIEMSLSQCALMKSLSLHPPVTAQLQVLYLKSLTMATPVNIFQQGQQWDFIKDIIYGSISDDELYCRKTTILFKYVTRMLMYNLSYFQHQVPGDARSSHMLIHILWSSGHIAFNAKVRELFDAVSSIVALLAIQKERQSHLLDILSDVLWLVAMVFETARLHEKVSGLVALESECLQTFVIELEKRIHGQNTEEIVQFILSQLQLPWLQVALSRHLMLETFQDTLVADRQEQELDITTVVNYFMFLVPRLCRSETPLRRKSMESPKHQKTTRAEAAAATKRNHKGETPLMVACIKNDLAAVRKLLQIPGVDVNMSDNAGWTALHEAANHGHVQCVRELLTFPNTIQGAFNRGSDIL</sequence>
<keyword evidence="1" id="KW-0040">ANK repeat</keyword>
<evidence type="ECO:0000256" key="2">
    <source>
        <dbReference type="SAM" id="MobiDB-lite"/>
    </source>
</evidence>
<dbReference type="SMART" id="SM00248">
    <property type="entry name" value="ANK"/>
    <property type="match status" value="2"/>
</dbReference>
<feature type="region of interest" description="Disordered" evidence="2">
    <location>
        <begin position="565"/>
        <end position="620"/>
    </location>
</feature>
<dbReference type="Pfam" id="PF12796">
    <property type="entry name" value="Ank_2"/>
    <property type="match status" value="1"/>
</dbReference>
<feature type="domain" description="BRCT" evidence="3">
    <location>
        <begin position="212"/>
        <end position="294"/>
    </location>
</feature>
<feature type="compositionally biased region" description="Polar residues" evidence="2">
    <location>
        <begin position="463"/>
        <end position="520"/>
    </location>
</feature>
<dbReference type="SUPFAM" id="SSF52113">
    <property type="entry name" value="BRCT domain"/>
    <property type="match status" value="1"/>
</dbReference>
<dbReference type="PROSITE" id="PS50088">
    <property type="entry name" value="ANK_REPEAT"/>
    <property type="match status" value="2"/>
</dbReference>
<proteinExistence type="predicted"/>
<name>A0ABY7FQ37_MYAAR</name>
<accession>A0ABY7FQ37</accession>
<protein>
    <submittedName>
        <fullName evidence="4">TOPB1-like protein</fullName>
    </submittedName>
</protein>
<dbReference type="SUPFAM" id="SSF48403">
    <property type="entry name" value="Ankyrin repeat"/>
    <property type="match status" value="1"/>
</dbReference>
<dbReference type="Gene3D" id="1.25.40.20">
    <property type="entry name" value="Ankyrin repeat-containing domain"/>
    <property type="match status" value="1"/>
</dbReference>
<feature type="region of interest" description="Disordered" evidence="2">
    <location>
        <begin position="1296"/>
        <end position="1321"/>
    </location>
</feature>
<evidence type="ECO:0000259" key="3">
    <source>
        <dbReference type="PROSITE" id="PS50172"/>
    </source>
</evidence>
<dbReference type="InterPro" id="IPR002110">
    <property type="entry name" value="Ankyrin_rpt"/>
</dbReference>
<feature type="compositionally biased region" description="Low complexity" evidence="2">
    <location>
        <begin position="439"/>
        <end position="453"/>
    </location>
</feature>
<dbReference type="SMART" id="SM00292">
    <property type="entry name" value="BRCT"/>
    <property type="match status" value="2"/>
</dbReference>
<dbReference type="InterPro" id="IPR001357">
    <property type="entry name" value="BRCT_dom"/>
</dbReference>
<feature type="region of interest" description="Disordered" evidence="2">
    <location>
        <begin position="673"/>
        <end position="750"/>
    </location>
</feature>
<feature type="repeat" description="ANK" evidence="1">
    <location>
        <begin position="1323"/>
        <end position="1356"/>
    </location>
</feature>
<dbReference type="PROSITE" id="PS50172">
    <property type="entry name" value="BRCT"/>
    <property type="match status" value="1"/>
</dbReference>
<dbReference type="PANTHER" id="PTHR46677:SF1">
    <property type="entry name" value="SMC5-SMC6 COMPLEX LOCALIZATION FACTOR PROTEIN 1"/>
    <property type="match status" value="1"/>
</dbReference>
<feature type="compositionally biased region" description="Basic and acidic residues" evidence="2">
    <location>
        <begin position="923"/>
        <end position="932"/>
    </location>
</feature>
<dbReference type="CDD" id="cd17728">
    <property type="entry name" value="BRCT_TopBP1_rpt8"/>
    <property type="match status" value="1"/>
</dbReference>
<evidence type="ECO:0000256" key="1">
    <source>
        <dbReference type="PROSITE-ProRule" id="PRU00023"/>
    </source>
</evidence>
<feature type="region of interest" description="Disordered" evidence="2">
    <location>
        <begin position="856"/>
        <end position="893"/>
    </location>
</feature>
<dbReference type="Pfam" id="PF00533">
    <property type="entry name" value="BRCT"/>
    <property type="match status" value="1"/>
</dbReference>
<feature type="region of interest" description="Disordered" evidence="2">
    <location>
        <begin position="438"/>
        <end position="526"/>
    </location>
</feature>
<organism evidence="4 5">
    <name type="scientific">Mya arenaria</name>
    <name type="common">Soft-shell clam</name>
    <dbReference type="NCBI Taxonomy" id="6604"/>
    <lineage>
        <taxon>Eukaryota</taxon>
        <taxon>Metazoa</taxon>
        <taxon>Spiralia</taxon>
        <taxon>Lophotrochozoa</taxon>
        <taxon>Mollusca</taxon>
        <taxon>Bivalvia</taxon>
        <taxon>Autobranchia</taxon>
        <taxon>Heteroconchia</taxon>
        <taxon>Euheterodonta</taxon>
        <taxon>Imparidentia</taxon>
        <taxon>Neoheterodontei</taxon>
        <taxon>Myida</taxon>
        <taxon>Myoidea</taxon>
        <taxon>Myidae</taxon>
        <taxon>Mya</taxon>
    </lineage>
</organism>
<dbReference type="Proteomes" id="UP001164746">
    <property type="component" value="Chromosome 13"/>
</dbReference>
<dbReference type="PANTHER" id="PTHR46677">
    <property type="entry name" value="SMC5-SMC6 COMPLEX LOCALIZATION FACTOR PROTEIN 1"/>
    <property type="match status" value="1"/>
</dbReference>
<feature type="region of interest" description="Disordered" evidence="2">
    <location>
        <begin position="914"/>
        <end position="943"/>
    </location>
</feature>
<dbReference type="InterPro" id="IPR049936">
    <property type="entry name" value="TopBP1_BRCT_8"/>
</dbReference>
<dbReference type="InterPro" id="IPR036770">
    <property type="entry name" value="Ankyrin_rpt-contain_sf"/>
</dbReference>
<dbReference type="EMBL" id="CP111024">
    <property type="protein sequence ID" value="WAR23274.1"/>
    <property type="molecule type" value="Genomic_DNA"/>
</dbReference>
<gene>
    <name evidence="4" type="ORF">MAR_036943</name>
</gene>
<dbReference type="PROSITE" id="PS50297">
    <property type="entry name" value="ANK_REP_REGION"/>
    <property type="match status" value="2"/>
</dbReference>